<accession>A0AAV9W2D2</accession>
<keyword evidence="2" id="KW-1185">Reference proteome</keyword>
<protein>
    <submittedName>
        <fullName evidence="1">Uncharacterized protein</fullName>
    </submittedName>
</protein>
<proteinExistence type="predicted"/>
<sequence>MKHYLVSKRTRIILGLGTGEALFLNHPAANLKKDKWFVFPGDAVNAGVSTEMRSRDNGGISCIQD</sequence>
<reference evidence="1 2" key="1">
    <citation type="submission" date="2023-08" db="EMBL/GenBank/DDBJ databases">
        <authorList>
            <person name="Palmer J.M."/>
        </authorList>
    </citation>
    <scope>NUCLEOTIDE SEQUENCE [LARGE SCALE GENOMIC DNA]</scope>
    <source>
        <strain evidence="1 2">TWF481</strain>
    </source>
</reference>
<dbReference type="AlphaFoldDB" id="A0AAV9W2D2"/>
<dbReference type="Proteomes" id="UP001370758">
    <property type="component" value="Unassembled WGS sequence"/>
</dbReference>
<gene>
    <name evidence="1" type="ORF">TWF481_010304</name>
</gene>
<name>A0AAV9W2D2_9PEZI</name>
<organism evidence="1 2">
    <name type="scientific">Arthrobotrys musiformis</name>
    <dbReference type="NCBI Taxonomy" id="47236"/>
    <lineage>
        <taxon>Eukaryota</taxon>
        <taxon>Fungi</taxon>
        <taxon>Dikarya</taxon>
        <taxon>Ascomycota</taxon>
        <taxon>Pezizomycotina</taxon>
        <taxon>Orbiliomycetes</taxon>
        <taxon>Orbiliales</taxon>
        <taxon>Orbiliaceae</taxon>
        <taxon>Arthrobotrys</taxon>
    </lineage>
</organism>
<comment type="caution">
    <text evidence="1">The sequence shown here is derived from an EMBL/GenBank/DDBJ whole genome shotgun (WGS) entry which is preliminary data.</text>
</comment>
<evidence type="ECO:0000313" key="1">
    <source>
        <dbReference type="EMBL" id="KAK6499948.1"/>
    </source>
</evidence>
<evidence type="ECO:0000313" key="2">
    <source>
        <dbReference type="Proteomes" id="UP001370758"/>
    </source>
</evidence>
<dbReference type="EMBL" id="JAVHJL010000007">
    <property type="protein sequence ID" value="KAK6499948.1"/>
    <property type="molecule type" value="Genomic_DNA"/>
</dbReference>